<feature type="compositionally biased region" description="Polar residues" evidence="11">
    <location>
        <begin position="9"/>
        <end position="28"/>
    </location>
</feature>
<dbReference type="GO" id="GO:0015276">
    <property type="term" value="F:ligand-gated monoatomic ion channel activity"/>
    <property type="evidence" value="ECO:0007669"/>
    <property type="project" value="InterPro"/>
</dbReference>
<evidence type="ECO:0000256" key="11">
    <source>
        <dbReference type="SAM" id="MobiDB-lite"/>
    </source>
</evidence>
<dbReference type="Gene3D" id="1.10.287.70">
    <property type="match status" value="1"/>
</dbReference>
<reference evidence="14" key="1">
    <citation type="submission" date="2022-04" db="EMBL/GenBank/DDBJ databases">
        <title>A functionally conserved STORR gene fusion in Papaver species that diverged 16.8 million years ago.</title>
        <authorList>
            <person name="Catania T."/>
        </authorList>
    </citation>
    <scope>NUCLEOTIDE SEQUENCE</scope>
    <source>
        <strain evidence="14">S-188037</strain>
    </source>
</reference>
<keyword evidence="2" id="KW-0813">Transport</keyword>
<keyword evidence="9" id="KW-1071">Ligand-gated ion channel</keyword>
<evidence type="ECO:0000256" key="4">
    <source>
        <dbReference type="ARBA" id="ARBA00022989"/>
    </source>
</evidence>
<evidence type="ECO:0000256" key="10">
    <source>
        <dbReference type="ARBA" id="ARBA00023303"/>
    </source>
</evidence>
<dbReference type="Gene3D" id="3.40.190.10">
    <property type="entry name" value="Periplasmic binding protein-like II"/>
    <property type="match status" value="1"/>
</dbReference>
<dbReference type="SUPFAM" id="SSF53850">
    <property type="entry name" value="Periplasmic binding protein-like II"/>
    <property type="match status" value="1"/>
</dbReference>
<dbReference type="GO" id="GO:0016020">
    <property type="term" value="C:membrane"/>
    <property type="evidence" value="ECO:0007669"/>
    <property type="project" value="UniProtKB-SubCell"/>
</dbReference>
<keyword evidence="10" id="KW-0407">Ion channel</keyword>
<comment type="subcellular location">
    <subcellularLocation>
        <location evidence="1">Membrane</location>
        <topology evidence="1">Multi-pass membrane protein</topology>
    </subcellularLocation>
</comment>
<proteinExistence type="predicted"/>
<evidence type="ECO:0000256" key="8">
    <source>
        <dbReference type="ARBA" id="ARBA00023180"/>
    </source>
</evidence>
<accession>A0AAD4RXQ4</accession>
<keyword evidence="8" id="KW-0325">Glycoprotein</keyword>
<evidence type="ECO:0000313" key="15">
    <source>
        <dbReference type="Proteomes" id="UP001202328"/>
    </source>
</evidence>
<comment type="caution">
    <text evidence="14">The sequence shown here is derived from an EMBL/GenBank/DDBJ whole genome shotgun (WGS) entry which is preliminary data.</text>
</comment>
<keyword evidence="3 12" id="KW-0812">Transmembrane</keyword>
<keyword evidence="7" id="KW-0675">Receptor</keyword>
<name>A0AAD4RXQ4_9MAGN</name>
<dbReference type="Gene3D" id="3.40.50.2300">
    <property type="match status" value="2"/>
</dbReference>
<dbReference type="EMBL" id="JAJJMB010017331">
    <property type="protein sequence ID" value="KAI3839718.1"/>
    <property type="molecule type" value="Genomic_DNA"/>
</dbReference>
<evidence type="ECO:0000256" key="1">
    <source>
        <dbReference type="ARBA" id="ARBA00004141"/>
    </source>
</evidence>
<feature type="transmembrane region" description="Helical" evidence="12">
    <location>
        <begin position="276"/>
        <end position="296"/>
    </location>
</feature>
<keyword evidence="6 12" id="KW-0472">Membrane</keyword>
<dbReference type="InterPro" id="IPR001320">
    <property type="entry name" value="Iontro_rcpt_C"/>
</dbReference>
<evidence type="ECO:0000313" key="14">
    <source>
        <dbReference type="EMBL" id="KAI3839718.1"/>
    </source>
</evidence>
<dbReference type="SUPFAM" id="SSF53822">
    <property type="entry name" value="Periplasmic binding protein-like I"/>
    <property type="match status" value="1"/>
</dbReference>
<feature type="domain" description="Ionotropic glutamate receptor C-terminal" evidence="13">
    <location>
        <begin position="214"/>
        <end position="307"/>
    </location>
</feature>
<evidence type="ECO:0000256" key="7">
    <source>
        <dbReference type="ARBA" id="ARBA00023170"/>
    </source>
</evidence>
<dbReference type="InterPro" id="IPR028082">
    <property type="entry name" value="Peripla_BP_I"/>
</dbReference>
<dbReference type="Pfam" id="PF00060">
    <property type="entry name" value="Lig_chan"/>
    <property type="match status" value="1"/>
</dbReference>
<dbReference type="InterPro" id="IPR015683">
    <property type="entry name" value="Ionotropic_Glu_rcpt"/>
</dbReference>
<feature type="region of interest" description="Disordered" evidence="11">
    <location>
        <begin position="1"/>
        <end position="28"/>
    </location>
</feature>
<keyword evidence="15" id="KW-1185">Reference proteome</keyword>
<organism evidence="14 15">
    <name type="scientific">Papaver atlanticum</name>
    <dbReference type="NCBI Taxonomy" id="357466"/>
    <lineage>
        <taxon>Eukaryota</taxon>
        <taxon>Viridiplantae</taxon>
        <taxon>Streptophyta</taxon>
        <taxon>Embryophyta</taxon>
        <taxon>Tracheophyta</taxon>
        <taxon>Spermatophyta</taxon>
        <taxon>Magnoliopsida</taxon>
        <taxon>Ranunculales</taxon>
        <taxon>Papaveraceae</taxon>
        <taxon>Papaveroideae</taxon>
        <taxon>Papaver</taxon>
    </lineage>
</organism>
<feature type="transmembrane region" description="Helical" evidence="12">
    <location>
        <begin position="216"/>
        <end position="234"/>
    </location>
</feature>
<dbReference type="Proteomes" id="UP001202328">
    <property type="component" value="Unassembled WGS sequence"/>
</dbReference>
<evidence type="ECO:0000256" key="9">
    <source>
        <dbReference type="ARBA" id="ARBA00023286"/>
    </source>
</evidence>
<dbReference type="AlphaFoldDB" id="A0AAD4RXQ4"/>
<evidence type="ECO:0000256" key="5">
    <source>
        <dbReference type="ARBA" id="ARBA00023065"/>
    </source>
</evidence>
<evidence type="ECO:0000256" key="3">
    <source>
        <dbReference type="ARBA" id="ARBA00022692"/>
    </source>
</evidence>
<gene>
    <name evidence="14" type="ORF">MKW98_010023</name>
</gene>
<evidence type="ECO:0000256" key="2">
    <source>
        <dbReference type="ARBA" id="ARBA00022448"/>
    </source>
</evidence>
<evidence type="ECO:0000256" key="6">
    <source>
        <dbReference type="ARBA" id="ARBA00023136"/>
    </source>
</evidence>
<dbReference type="PANTHER" id="PTHR18966">
    <property type="entry name" value="IONOTROPIC GLUTAMATE RECEPTOR"/>
    <property type="match status" value="1"/>
</dbReference>
<protein>
    <recommendedName>
        <fullName evidence="13">Ionotropic glutamate receptor C-terminal domain-containing protein</fullName>
    </recommendedName>
</protein>
<keyword evidence="5" id="KW-0406">Ion transport</keyword>
<feature type="non-terminal residue" evidence="14">
    <location>
        <position position="390"/>
    </location>
</feature>
<evidence type="ECO:0000259" key="13">
    <source>
        <dbReference type="Pfam" id="PF00060"/>
    </source>
</evidence>
<sequence length="390" mass="44042">MVADKVQPHFNSKNSLSPPENKKGNQNLSDLFKSGVSLMGLKLLQTIQAEKFAGLSGEIQFIDRQLKSNTYKIVNLLGGSGRTIGYWTPKVGFSKSLNQNNMQKHYSVDDDDLANVTWPGGSKVTPKAMTLTIGVPYKTGFKEFMNVSRDKKNNSWKCENMQQFDAVVGDVTIIADRTRYVEFSQSYTNTGVHMIIRNENLTDRPWWFLGSWSKDLWFTTIAFFLSTGFAVWIFEKGKNPEFQGTLSQQLGKYLSFSFSISVFAHKEKLESNYSRFIVSLWSFAVYILMGCFIANLTSMLTVKNLQIDRVTGFVGYQNGSFVHDLLIKDLGYHPSKLIKLSTTQEYADALRNKSVSAIYDEIPYTKVFLAQYCSEFTIAGPIYPAGGFGF</sequence>
<keyword evidence="4 12" id="KW-1133">Transmembrane helix</keyword>
<evidence type="ECO:0000256" key="12">
    <source>
        <dbReference type="SAM" id="Phobius"/>
    </source>
</evidence>